<evidence type="ECO:0000313" key="2">
    <source>
        <dbReference type="EMBL" id="CAI9977110.1"/>
    </source>
</evidence>
<reference evidence="2" key="1">
    <citation type="submission" date="2023-06" db="EMBL/GenBank/DDBJ databases">
        <authorList>
            <person name="Kurt Z."/>
        </authorList>
    </citation>
    <scope>NUCLEOTIDE SEQUENCE</scope>
</reference>
<dbReference type="AlphaFoldDB" id="A0AA86UYG2"/>
<accession>A0AA86UYG2</accession>
<dbReference type="Proteomes" id="UP001642409">
    <property type="component" value="Unassembled WGS sequence"/>
</dbReference>
<dbReference type="EMBL" id="CATOUU010000066">
    <property type="protein sequence ID" value="CAI9915182.1"/>
    <property type="molecule type" value="Genomic_DNA"/>
</dbReference>
<dbReference type="EMBL" id="CAXDID020000022">
    <property type="protein sequence ID" value="CAL5988072.1"/>
    <property type="molecule type" value="Genomic_DNA"/>
</dbReference>
<protein>
    <submittedName>
        <fullName evidence="3">Hypothetical_protein</fullName>
    </submittedName>
</protein>
<dbReference type="EMBL" id="CAXDID020000491">
    <property type="protein sequence ID" value="CAL6097039.1"/>
    <property type="molecule type" value="Genomic_DNA"/>
</dbReference>
<evidence type="ECO:0000313" key="3">
    <source>
        <dbReference type="EMBL" id="CAL5988072.1"/>
    </source>
</evidence>
<dbReference type="EMBL" id="CATOUU010001177">
    <property type="protein sequence ID" value="CAI9977110.1"/>
    <property type="molecule type" value="Genomic_DNA"/>
</dbReference>
<gene>
    <name evidence="3" type="ORF">HINF_LOCUS10192</name>
    <name evidence="1" type="ORF">HINF_LOCUS2827</name>
    <name evidence="2" type="ORF">HINF_LOCUS64755</name>
    <name evidence="4" type="ORF">HINF_LOCUS68717</name>
</gene>
<reference evidence="3 5" key="2">
    <citation type="submission" date="2024-07" db="EMBL/GenBank/DDBJ databases">
        <authorList>
            <person name="Akdeniz Z."/>
        </authorList>
    </citation>
    <scope>NUCLEOTIDE SEQUENCE [LARGE SCALE GENOMIC DNA]</scope>
</reference>
<name>A0AA86UYG2_9EUKA</name>
<organism evidence="2">
    <name type="scientific">Hexamita inflata</name>
    <dbReference type="NCBI Taxonomy" id="28002"/>
    <lineage>
        <taxon>Eukaryota</taxon>
        <taxon>Metamonada</taxon>
        <taxon>Diplomonadida</taxon>
        <taxon>Hexamitidae</taxon>
        <taxon>Hexamitinae</taxon>
        <taxon>Hexamita</taxon>
    </lineage>
</organism>
<sequence length="113" mass="13421">MYCLVDQDQNITVLKTHELCTIIECEEPSFKMTDYTCRTRNNSFQVENTVSKEIRGDQVANLIKLTRYELFNVEKHLEHVIDSERRIQKNLQRITGNVRKLAKNFKLSEQKKM</sequence>
<evidence type="ECO:0000313" key="1">
    <source>
        <dbReference type="EMBL" id="CAI9915182.1"/>
    </source>
</evidence>
<evidence type="ECO:0000313" key="4">
    <source>
        <dbReference type="EMBL" id="CAL6097039.1"/>
    </source>
</evidence>
<evidence type="ECO:0000313" key="5">
    <source>
        <dbReference type="Proteomes" id="UP001642409"/>
    </source>
</evidence>
<comment type="caution">
    <text evidence="2">The sequence shown here is derived from an EMBL/GenBank/DDBJ whole genome shotgun (WGS) entry which is preliminary data.</text>
</comment>
<keyword evidence="5" id="KW-1185">Reference proteome</keyword>
<proteinExistence type="predicted"/>